<evidence type="ECO:0000313" key="3">
    <source>
        <dbReference type="Proteomes" id="UP000193827"/>
    </source>
</evidence>
<dbReference type="Proteomes" id="UP000193827">
    <property type="component" value="Unassembled WGS sequence"/>
</dbReference>
<gene>
    <name evidence="2" type="ORF">PEL8287_03412</name>
</gene>
<dbReference type="EMBL" id="FWFL01000010">
    <property type="protein sequence ID" value="SLN62519.1"/>
    <property type="molecule type" value="Genomic_DNA"/>
</dbReference>
<protein>
    <recommendedName>
        <fullName evidence="1">Ribbon-helix-helix domain-containing protein</fullName>
    </recommendedName>
</protein>
<keyword evidence="3" id="KW-1185">Reference proteome</keyword>
<feature type="domain" description="Ribbon-helix-helix" evidence="1">
    <location>
        <begin position="5"/>
        <end position="69"/>
    </location>
</feature>
<dbReference type="InterPro" id="IPR038268">
    <property type="entry name" value="RHH_sf"/>
</dbReference>
<evidence type="ECO:0000259" key="1">
    <source>
        <dbReference type="Pfam" id="PF13467"/>
    </source>
</evidence>
<name>A0A1Y5TFC2_9RHOB</name>
<evidence type="ECO:0000313" key="2">
    <source>
        <dbReference type="EMBL" id="SLN62519.1"/>
    </source>
</evidence>
<dbReference type="Gene3D" id="1.10.3990.20">
    <property type="entry name" value="protein bp1543"/>
    <property type="match status" value="1"/>
</dbReference>
<dbReference type="RefSeq" id="WP_085893613.1">
    <property type="nucleotide sequence ID" value="NZ_FWFL01000010.1"/>
</dbReference>
<organism evidence="2 3">
    <name type="scientific">Roseovarius litorisediminis</name>
    <dbReference type="NCBI Taxonomy" id="1312363"/>
    <lineage>
        <taxon>Bacteria</taxon>
        <taxon>Pseudomonadati</taxon>
        <taxon>Pseudomonadota</taxon>
        <taxon>Alphaproteobacteria</taxon>
        <taxon>Rhodobacterales</taxon>
        <taxon>Roseobacteraceae</taxon>
        <taxon>Roseovarius</taxon>
    </lineage>
</organism>
<reference evidence="2 3" key="1">
    <citation type="submission" date="2017-03" db="EMBL/GenBank/DDBJ databases">
        <authorList>
            <person name="Afonso C.L."/>
            <person name="Miller P.J."/>
            <person name="Scott M.A."/>
            <person name="Spackman E."/>
            <person name="Goraichik I."/>
            <person name="Dimitrov K.M."/>
            <person name="Suarez D.L."/>
            <person name="Swayne D.E."/>
        </authorList>
    </citation>
    <scope>NUCLEOTIDE SEQUENCE [LARGE SCALE GENOMIC DNA]</scope>
    <source>
        <strain evidence="2 3">CECT 8287</strain>
    </source>
</reference>
<dbReference type="AlphaFoldDB" id="A0A1Y5TFC2"/>
<sequence>MSGRPVKRSLTLRGHRTSVSLEDEFWQAFRKIAAAQNRPINALAAELDEARGNDMGLASAIRLFVLRHLQSRLRDSVDKGQP</sequence>
<dbReference type="Pfam" id="PF13467">
    <property type="entry name" value="RHH_4"/>
    <property type="match status" value="1"/>
</dbReference>
<dbReference type="InterPro" id="IPR027373">
    <property type="entry name" value="RHH_dom"/>
</dbReference>
<proteinExistence type="predicted"/>
<accession>A0A1Y5TFC2</accession>
<dbReference type="OrthoDB" id="7477016at2"/>